<accession>A0A6A4I4S0</accession>
<feature type="transmembrane region" description="Helical" evidence="1">
    <location>
        <begin position="57"/>
        <end position="82"/>
    </location>
</feature>
<feature type="transmembrane region" description="Helical" evidence="1">
    <location>
        <begin position="220"/>
        <end position="244"/>
    </location>
</feature>
<organism evidence="2 3">
    <name type="scientific">Gymnopus androsaceus JB14</name>
    <dbReference type="NCBI Taxonomy" id="1447944"/>
    <lineage>
        <taxon>Eukaryota</taxon>
        <taxon>Fungi</taxon>
        <taxon>Dikarya</taxon>
        <taxon>Basidiomycota</taxon>
        <taxon>Agaricomycotina</taxon>
        <taxon>Agaricomycetes</taxon>
        <taxon>Agaricomycetidae</taxon>
        <taxon>Agaricales</taxon>
        <taxon>Marasmiineae</taxon>
        <taxon>Omphalotaceae</taxon>
        <taxon>Gymnopus</taxon>
    </lineage>
</organism>
<evidence type="ECO:0000313" key="2">
    <source>
        <dbReference type="EMBL" id="KAE9403824.1"/>
    </source>
</evidence>
<proteinExistence type="predicted"/>
<feature type="transmembrane region" description="Helical" evidence="1">
    <location>
        <begin position="141"/>
        <end position="159"/>
    </location>
</feature>
<gene>
    <name evidence="2" type="ORF">BT96DRAFT_451425</name>
</gene>
<keyword evidence="3" id="KW-1185">Reference proteome</keyword>
<evidence type="ECO:0000313" key="3">
    <source>
        <dbReference type="Proteomes" id="UP000799118"/>
    </source>
</evidence>
<dbReference type="AlphaFoldDB" id="A0A6A4I4S0"/>
<keyword evidence="1" id="KW-1133">Transmembrane helix</keyword>
<dbReference type="Proteomes" id="UP000799118">
    <property type="component" value="Unassembled WGS sequence"/>
</dbReference>
<sequence>MTPEESEQIAFLGAVLFENISALILGVGLFGVYILAFIISMHIVFQKENNGWAHKVLIALLLAGFAMIALVTCSNIAGNLLLVKFGLVMSLPGGLLAQETAANLKALLTSILNNWSGNFIYLIADTAIIWRAWALWAENRLIKWTLLIILLADIGISIADNIVGTKAYLTSNSVTLDSLSTAVNLTVNIVATLLIAYRAWSHHRLIHAISRNKKTPVEAILLLMIESGAIYGLVQVVTIIFSVLDIQAAELSPVDEVDVFLEQLYLYSAALNPVALVILIQTGNTYEHSFHWEDVTSLEINSVANVS</sequence>
<dbReference type="OrthoDB" id="3029622at2759"/>
<reference evidence="2" key="1">
    <citation type="journal article" date="2019" name="Environ. Microbiol.">
        <title>Fungal ecological strategies reflected in gene transcription - a case study of two litter decomposers.</title>
        <authorList>
            <person name="Barbi F."/>
            <person name="Kohler A."/>
            <person name="Barry K."/>
            <person name="Baskaran P."/>
            <person name="Daum C."/>
            <person name="Fauchery L."/>
            <person name="Ihrmark K."/>
            <person name="Kuo A."/>
            <person name="LaButti K."/>
            <person name="Lipzen A."/>
            <person name="Morin E."/>
            <person name="Grigoriev I.V."/>
            <person name="Henrissat B."/>
            <person name="Lindahl B."/>
            <person name="Martin F."/>
        </authorList>
    </citation>
    <scope>NUCLEOTIDE SEQUENCE</scope>
    <source>
        <strain evidence="2">JB14</strain>
    </source>
</reference>
<keyword evidence="1" id="KW-0472">Membrane</keyword>
<feature type="transmembrane region" description="Helical" evidence="1">
    <location>
        <begin position="264"/>
        <end position="280"/>
    </location>
</feature>
<protein>
    <submittedName>
        <fullName evidence="2">Uncharacterized protein</fullName>
    </submittedName>
</protein>
<keyword evidence="1" id="KW-0812">Transmembrane</keyword>
<feature type="transmembrane region" description="Helical" evidence="1">
    <location>
        <begin position="20"/>
        <end position="45"/>
    </location>
</feature>
<dbReference type="EMBL" id="ML769421">
    <property type="protein sequence ID" value="KAE9403824.1"/>
    <property type="molecule type" value="Genomic_DNA"/>
</dbReference>
<feature type="transmembrane region" description="Helical" evidence="1">
    <location>
        <begin position="179"/>
        <end position="200"/>
    </location>
</feature>
<evidence type="ECO:0000256" key="1">
    <source>
        <dbReference type="SAM" id="Phobius"/>
    </source>
</evidence>
<name>A0A6A4I4S0_9AGAR</name>
<feature type="transmembrane region" description="Helical" evidence="1">
    <location>
        <begin position="115"/>
        <end position="134"/>
    </location>
</feature>